<organism evidence="3 4">
    <name type="scientific">Halpernia frigidisoli</name>
    <dbReference type="NCBI Taxonomy" id="1125876"/>
    <lineage>
        <taxon>Bacteria</taxon>
        <taxon>Pseudomonadati</taxon>
        <taxon>Bacteroidota</taxon>
        <taxon>Flavobacteriia</taxon>
        <taxon>Flavobacteriales</taxon>
        <taxon>Weeksellaceae</taxon>
        <taxon>Chryseobacterium group</taxon>
        <taxon>Halpernia</taxon>
    </lineage>
</organism>
<dbReference type="GO" id="GO:0016757">
    <property type="term" value="F:glycosyltransferase activity"/>
    <property type="evidence" value="ECO:0007669"/>
    <property type="project" value="InterPro"/>
</dbReference>
<dbReference type="STRING" id="1125876.SAMN05443292_2523"/>
<dbReference type="Pfam" id="PF13439">
    <property type="entry name" value="Glyco_transf_4"/>
    <property type="match status" value="1"/>
</dbReference>
<feature type="domain" description="Glycosyltransferase subfamily 4-like N-terminal" evidence="2">
    <location>
        <begin position="68"/>
        <end position="187"/>
    </location>
</feature>
<keyword evidence="4" id="KW-1185">Reference proteome</keyword>
<dbReference type="SUPFAM" id="SSF53756">
    <property type="entry name" value="UDP-Glycosyltransferase/glycogen phosphorylase"/>
    <property type="match status" value="1"/>
</dbReference>
<dbReference type="InterPro" id="IPR050194">
    <property type="entry name" value="Glycosyltransferase_grp1"/>
</dbReference>
<dbReference type="EMBL" id="FOQT01000004">
    <property type="protein sequence ID" value="SFI42041.1"/>
    <property type="molecule type" value="Genomic_DNA"/>
</dbReference>
<dbReference type="PANTHER" id="PTHR45947">
    <property type="entry name" value="SULFOQUINOVOSYL TRANSFERASE SQD2"/>
    <property type="match status" value="1"/>
</dbReference>
<dbReference type="Pfam" id="PF00534">
    <property type="entry name" value="Glycos_transf_1"/>
    <property type="match status" value="1"/>
</dbReference>
<dbReference type="AlphaFoldDB" id="A0A1I3I275"/>
<protein>
    <submittedName>
        <fullName evidence="3">Glycosyltransferase involved in cell wall bisynthesis</fullName>
    </submittedName>
</protein>
<reference evidence="3 4" key="1">
    <citation type="submission" date="2016-10" db="EMBL/GenBank/DDBJ databases">
        <authorList>
            <person name="de Groot N.N."/>
        </authorList>
    </citation>
    <scope>NUCLEOTIDE SEQUENCE [LARGE SCALE GENOMIC DNA]</scope>
    <source>
        <strain evidence="3 4">DSM 26000</strain>
    </source>
</reference>
<sequence>MKYKILFISSWFPNKLEPTNGNFVQKHAEAVALYNDVEILHAVGDFYQKEKFLIDDKTVNGLRTLIVYYKNTHNPLLNFARRMSAYKRGFGKLQKPDLVHANVLHNSMLFAIYLKKKHKISFIVSEHWSAFRKEAYYKTPTNIKYFARKIANEAAIISPVSNDLKKGLQHLGIDATYKVVPNTVDTSLFYPKSSDNPVFTFLHISNLVPLKNADKILLAALKLFENGYKFKIKIGGDGTDVQLSTLKKIAESSNFSQNIEIFGLQKSCEVAEKMRNADCFILFSDNENQPCVIPEAFASGISVISTSVGGISEFFPKGFGILLDEPKQKLLQNAMVEIMNKKTDNAQKEIMVDYVKNNFSLEKIGVSFSELYSQILK</sequence>
<evidence type="ECO:0000313" key="3">
    <source>
        <dbReference type="EMBL" id="SFI42041.1"/>
    </source>
</evidence>
<evidence type="ECO:0000259" key="1">
    <source>
        <dbReference type="Pfam" id="PF00534"/>
    </source>
</evidence>
<dbReference type="InterPro" id="IPR028098">
    <property type="entry name" value="Glyco_trans_4-like_N"/>
</dbReference>
<feature type="domain" description="Glycosyl transferase family 1" evidence="1">
    <location>
        <begin position="199"/>
        <end position="345"/>
    </location>
</feature>
<dbReference type="Proteomes" id="UP000198931">
    <property type="component" value="Unassembled WGS sequence"/>
</dbReference>
<dbReference type="PANTHER" id="PTHR45947:SF15">
    <property type="entry name" value="TEICHURONIC ACID BIOSYNTHESIS GLYCOSYLTRANSFERASE TUAC-RELATED"/>
    <property type="match status" value="1"/>
</dbReference>
<keyword evidence="3" id="KW-0808">Transferase</keyword>
<name>A0A1I3I275_9FLAO</name>
<evidence type="ECO:0000259" key="2">
    <source>
        <dbReference type="Pfam" id="PF13439"/>
    </source>
</evidence>
<dbReference type="RefSeq" id="WP_090081267.1">
    <property type="nucleotide sequence ID" value="NZ_FOQT01000004.1"/>
</dbReference>
<proteinExistence type="predicted"/>
<evidence type="ECO:0000313" key="4">
    <source>
        <dbReference type="Proteomes" id="UP000198931"/>
    </source>
</evidence>
<dbReference type="OrthoDB" id="9795068at2"/>
<gene>
    <name evidence="3" type="ORF">SAMN05443292_2523</name>
</gene>
<dbReference type="InterPro" id="IPR001296">
    <property type="entry name" value="Glyco_trans_1"/>
</dbReference>
<accession>A0A1I3I275</accession>
<dbReference type="Gene3D" id="3.40.50.2000">
    <property type="entry name" value="Glycogen Phosphorylase B"/>
    <property type="match status" value="2"/>
</dbReference>